<protein>
    <submittedName>
        <fullName evidence="1">Uncharacterized protein</fullName>
    </submittedName>
</protein>
<name>A0A7S4IBS1_9STRA</name>
<organism evidence="1">
    <name type="scientific">Odontella aurita</name>
    <dbReference type="NCBI Taxonomy" id="265563"/>
    <lineage>
        <taxon>Eukaryota</taxon>
        <taxon>Sar</taxon>
        <taxon>Stramenopiles</taxon>
        <taxon>Ochrophyta</taxon>
        <taxon>Bacillariophyta</taxon>
        <taxon>Mediophyceae</taxon>
        <taxon>Biddulphiophycidae</taxon>
        <taxon>Eupodiscales</taxon>
        <taxon>Odontellaceae</taxon>
        <taxon>Odontella</taxon>
    </lineage>
</organism>
<evidence type="ECO:0000313" key="1">
    <source>
        <dbReference type="EMBL" id="CAE2224673.1"/>
    </source>
</evidence>
<accession>A0A7S4IBS1</accession>
<gene>
    <name evidence="1" type="ORF">OAUR00152_LOCUS9744</name>
</gene>
<dbReference type="EMBL" id="HBKQ01014227">
    <property type="protein sequence ID" value="CAE2224673.1"/>
    <property type="molecule type" value="Transcribed_RNA"/>
</dbReference>
<dbReference type="AlphaFoldDB" id="A0A7S4IBS1"/>
<sequence length="115" mass="12672">MSLGTTGWIVRSGGVVPQSRIDVLDGSDEDEKIAGRADSHHRGHGFTGYLVSVSSLAEYQISVRNRFWYRVREWSWCHCDGGPVGSVGNLPRFSPPIFILPPMSSQITNIVIENG</sequence>
<proteinExistence type="predicted"/>
<reference evidence="1" key="1">
    <citation type="submission" date="2021-01" db="EMBL/GenBank/DDBJ databases">
        <authorList>
            <person name="Corre E."/>
            <person name="Pelletier E."/>
            <person name="Niang G."/>
            <person name="Scheremetjew M."/>
            <person name="Finn R."/>
            <person name="Kale V."/>
            <person name="Holt S."/>
            <person name="Cochrane G."/>
            <person name="Meng A."/>
            <person name="Brown T."/>
            <person name="Cohen L."/>
        </authorList>
    </citation>
    <scope>NUCLEOTIDE SEQUENCE</scope>
    <source>
        <strain evidence="1">Isolate 1302-5</strain>
    </source>
</reference>